<evidence type="ECO:0000313" key="4">
    <source>
        <dbReference type="EMBL" id="KUL22814.1"/>
    </source>
</evidence>
<dbReference type="OrthoDB" id="5181063at2"/>
<reference evidence="4 5" key="1">
    <citation type="submission" date="2015-10" db="EMBL/GenBank/DDBJ databases">
        <authorList>
            <person name="Gilbert D.G."/>
        </authorList>
    </citation>
    <scope>NUCLEOTIDE SEQUENCE [LARGE SCALE GENOMIC DNA]</scope>
    <source>
        <strain evidence="4 5">NRRL B-16712</strain>
    </source>
</reference>
<feature type="signal peptide" evidence="2">
    <location>
        <begin position="1"/>
        <end position="25"/>
    </location>
</feature>
<gene>
    <name evidence="4" type="ORF">ADL15_47350</name>
</gene>
<dbReference type="Proteomes" id="UP000053244">
    <property type="component" value="Unassembled WGS sequence"/>
</dbReference>
<sequence>MTGARPIAVAVVALCLALTGCGVPAQDEPHEVALPRRPLTDASSTVVSADPVGQAAQVLCLVHEGRLAQSVRRADAALSPQGQLDALAAGPTEAEQAQGLSSALAGLSLVLATPPVAAAVTVEVTEADEGAARSDEILAYGQIVCTLTSRADVSSVAFTRGGQPLRVPRGDGTLTEQPLGAEDYQDLIGPP</sequence>
<dbReference type="RefSeq" id="WP_067706912.1">
    <property type="nucleotide sequence ID" value="NZ_LLZH01000337.1"/>
</dbReference>
<proteinExistence type="predicted"/>
<dbReference type="PROSITE" id="PS51257">
    <property type="entry name" value="PROKAR_LIPOPROTEIN"/>
    <property type="match status" value="1"/>
</dbReference>
<protein>
    <recommendedName>
        <fullName evidence="3">GerMN domain-containing protein</fullName>
    </recommendedName>
</protein>
<name>A0A101J9T2_9ACTN</name>
<accession>A0A101J9T2</accession>
<evidence type="ECO:0000256" key="1">
    <source>
        <dbReference type="SAM" id="MobiDB-lite"/>
    </source>
</evidence>
<feature type="domain" description="GerMN" evidence="3">
    <location>
        <begin position="80"/>
        <end position="169"/>
    </location>
</feature>
<evidence type="ECO:0000259" key="3">
    <source>
        <dbReference type="SMART" id="SM00909"/>
    </source>
</evidence>
<feature type="region of interest" description="Disordered" evidence="1">
    <location>
        <begin position="167"/>
        <end position="191"/>
    </location>
</feature>
<keyword evidence="2" id="KW-0732">Signal</keyword>
<evidence type="ECO:0000313" key="5">
    <source>
        <dbReference type="Proteomes" id="UP000053244"/>
    </source>
</evidence>
<dbReference type="Pfam" id="PF10646">
    <property type="entry name" value="Germane"/>
    <property type="match status" value="1"/>
</dbReference>
<dbReference type="EMBL" id="LLZH01000337">
    <property type="protein sequence ID" value="KUL22814.1"/>
    <property type="molecule type" value="Genomic_DNA"/>
</dbReference>
<dbReference type="SMART" id="SM00909">
    <property type="entry name" value="Germane"/>
    <property type="match status" value="1"/>
</dbReference>
<evidence type="ECO:0000256" key="2">
    <source>
        <dbReference type="SAM" id="SignalP"/>
    </source>
</evidence>
<dbReference type="AlphaFoldDB" id="A0A101J9T2"/>
<comment type="caution">
    <text evidence="4">The sequence shown here is derived from an EMBL/GenBank/DDBJ whole genome shotgun (WGS) entry which is preliminary data.</text>
</comment>
<organism evidence="4 5">
    <name type="scientific">Actinoplanes awajinensis subsp. mycoplanecinus</name>
    <dbReference type="NCBI Taxonomy" id="135947"/>
    <lineage>
        <taxon>Bacteria</taxon>
        <taxon>Bacillati</taxon>
        <taxon>Actinomycetota</taxon>
        <taxon>Actinomycetes</taxon>
        <taxon>Micromonosporales</taxon>
        <taxon>Micromonosporaceae</taxon>
        <taxon>Actinoplanes</taxon>
    </lineage>
</organism>
<dbReference type="InterPro" id="IPR019606">
    <property type="entry name" value="GerMN"/>
</dbReference>
<keyword evidence="5" id="KW-1185">Reference proteome</keyword>
<feature type="chain" id="PRO_5007097532" description="GerMN domain-containing protein" evidence="2">
    <location>
        <begin position="26"/>
        <end position="191"/>
    </location>
</feature>